<keyword evidence="5 10" id="KW-0812">Transmembrane</keyword>
<organism evidence="12 13">
    <name type="scientific">Komagataeibacter intermedius AF2</name>
    <dbReference type="NCBI Taxonomy" id="1458464"/>
    <lineage>
        <taxon>Bacteria</taxon>
        <taxon>Pseudomonadati</taxon>
        <taxon>Pseudomonadota</taxon>
        <taxon>Alphaproteobacteria</taxon>
        <taxon>Acetobacterales</taxon>
        <taxon>Acetobacteraceae</taxon>
        <taxon>Komagataeibacter</taxon>
    </lineage>
</organism>
<feature type="transmembrane region" description="Helical" evidence="10">
    <location>
        <begin position="376"/>
        <end position="394"/>
    </location>
</feature>
<dbReference type="GO" id="GO:0006508">
    <property type="term" value="P:proteolysis"/>
    <property type="evidence" value="ECO:0007669"/>
    <property type="project" value="InterPro"/>
</dbReference>
<protein>
    <recommendedName>
        <fullName evidence="11">Peptidase M50 domain-containing protein</fullName>
    </recommendedName>
</protein>
<dbReference type="PANTHER" id="PTHR32347">
    <property type="entry name" value="EFFLUX SYSTEM COMPONENT YKNX-RELATED"/>
    <property type="match status" value="1"/>
</dbReference>
<gene>
    <name evidence="12" type="ORF">GLUCOINTEAF2_0202890</name>
</gene>
<dbReference type="OrthoDB" id="9759690at2"/>
<dbReference type="EMBL" id="JUFX02000207">
    <property type="protein sequence ID" value="KPH86230.1"/>
    <property type="molecule type" value="Genomic_DNA"/>
</dbReference>
<comment type="caution">
    <text evidence="12">The sequence shown here is derived from an EMBL/GenBank/DDBJ whole genome shotgun (WGS) entry which is preliminary data.</text>
</comment>
<evidence type="ECO:0000313" key="13">
    <source>
        <dbReference type="Proteomes" id="UP000031553"/>
    </source>
</evidence>
<accession>A0A0N1F823</accession>
<comment type="cofactor">
    <cofactor evidence="1">
        <name>Zn(2+)</name>
        <dbReference type="ChEBI" id="CHEBI:29105"/>
    </cofactor>
</comment>
<evidence type="ECO:0000256" key="1">
    <source>
        <dbReference type="ARBA" id="ARBA00001947"/>
    </source>
</evidence>
<evidence type="ECO:0000256" key="2">
    <source>
        <dbReference type="ARBA" id="ARBA00004141"/>
    </source>
</evidence>
<dbReference type="InterPro" id="IPR008915">
    <property type="entry name" value="Peptidase_M50"/>
</dbReference>
<feature type="transmembrane region" description="Helical" evidence="10">
    <location>
        <begin position="414"/>
        <end position="433"/>
    </location>
</feature>
<dbReference type="GO" id="GO:0016020">
    <property type="term" value="C:membrane"/>
    <property type="evidence" value="ECO:0007669"/>
    <property type="project" value="UniProtKB-SubCell"/>
</dbReference>
<evidence type="ECO:0000256" key="10">
    <source>
        <dbReference type="SAM" id="Phobius"/>
    </source>
</evidence>
<keyword evidence="8 10" id="KW-0472">Membrane</keyword>
<feature type="coiled-coil region" evidence="9">
    <location>
        <begin position="513"/>
        <end position="540"/>
    </location>
</feature>
<dbReference type="RefSeq" id="WP_039735704.1">
    <property type="nucleotide sequence ID" value="NZ_JUFX02000207.1"/>
</dbReference>
<evidence type="ECO:0000256" key="6">
    <source>
        <dbReference type="ARBA" id="ARBA00022989"/>
    </source>
</evidence>
<comment type="similarity">
    <text evidence="4">Belongs to the peptidase M50B family.</text>
</comment>
<name>A0A0N1F823_9PROT</name>
<evidence type="ECO:0000256" key="7">
    <source>
        <dbReference type="ARBA" id="ARBA00023054"/>
    </source>
</evidence>
<feature type="transmembrane region" description="Helical" evidence="10">
    <location>
        <begin position="142"/>
        <end position="163"/>
    </location>
</feature>
<evidence type="ECO:0000256" key="5">
    <source>
        <dbReference type="ARBA" id="ARBA00022692"/>
    </source>
</evidence>
<keyword evidence="7 9" id="KW-0175">Coiled coil</keyword>
<evidence type="ECO:0000259" key="11">
    <source>
        <dbReference type="Pfam" id="PF02163"/>
    </source>
</evidence>
<keyword evidence="6 10" id="KW-1133">Transmembrane helix</keyword>
<reference evidence="12 13" key="1">
    <citation type="submission" date="2015-07" db="EMBL/GenBank/DDBJ databases">
        <title>Draft Genome Sequence of Komagataeibacter intermedius Strain AF2, Isolated from Kombucha Tea.</title>
        <authorList>
            <person name="Santos R.A."/>
            <person name="Berretta A.A."/>
            <person name="Barud H.S."/>
            <person name="Ribeiro S.J."/>
            <person name="Gonzalez-Garcia L.N."/>
            <person name="Zucchi T.D."/>
            <person name="Goldman G.H."/>
            <person name="Riano-Pachon D.M."/>
        </authorList>
    </citation>
    <scope>NUCLEOTIDE SEQUENCE [LARGE SCALE GENOMIC DNA]</scope>
    <source>
        <strain evidence="12 13">AF2</strain>
    </source>
</reference>
<sequence length="701" mass="77725">MNAPAPWPALRDDLELLRGPVVTGAPTWTLYDPARHRYVRLGSMEMELLQRWDLADPDTIARVVRKQTTFDAQPADVTAFAAFLRQAGLTTAQTSADSALLARQARRPPLLSWILHHYLFLRIRLCNPDPLLERCVPLTNWLFTRAFCIGLTLAVGLAVILVVQQWSLYAAGFMHLITPQGAIGIALALACSKMVHELGHGIAARHYGCRVPAMGVAFLVLCPVLWTDTTDAWRLLRARDRLVIDCAGMVAEIVLATLATIIWSIVPDGPLRDGLFTLSSSTWILTLSVNLSPLMRFDGYYILSDLMGIPNLQERTFAWTRWRTRKFLFGMDTPPPEVFPARRGLMLIGYSMATWLYRFFLFTGIALVVYHAVFPALGVVLMGIEIWFFVARPIMGELTQWARQVLHAPGSRRVHVTGAAFAILIALLVLPWSHTVRAPAVLRAEGQSLLYTQDPGQVVHLLPTGSMVRAGETVAELRSPQLDHDRAVSIARLATLEATLSERMFGVEDTASLDDTRDKIEQETAERLRAEAAIRQLTLTAPFAGMVVDVPPEIHVGDTLKQHDYIGSVITEDHAAVEAYVYETDISFIQPGAKASFMADSPNAKRIAGHVKSISVASVPEIDALEQASLYGGHIKAHRDETSHRIVPEEAVYQVIILPDGPLPPIRRRIRGMVRIHATATSFVQRTYRKVVSVFMGEAGL</sequence>
<evidence type="ECO:0000313" key="12">
    <source>
        <dbReference type="EMBL" id="KPH86230.1"/>
    </source>
</evidence>
<evidence type="ECO:0000256" key="3">
    <source>
        <dbReference type="ARBA" id="ARBA00004196"/>
    </source>
</evidence>
<dbReference type="Proteomes" id="UP000031553">
    <property type="component" value="Unassembled WGS sequence"/>
</dbReference>
<feature type="transmembrane region" description="Helical" evidence="10">
    <location>
        <begin position="169"/>
        <end position="190"/>
    </location>
</feature>
<feature type="transmembrane region" description="Helical" evidence="10">
    <location>
        <begin position="242"/>
        <end position="266"/>
    </location>
</feature>
<dbReference type="Gene3D" id="2.40.30.170">
    <property type="match status" value="1"/>
</dbReference>
<comment type="subcellular location">
    <subcellularLocation>
        <location evidence="3">Cell envelope</location>
    </subcellularLocation>
    <subcellularLocation>
        <location evidence="2">Membrane</location>
        <topology evidence="2">Multi-pass membrane protein</topology>
    </subcellularLocation>
</comment>
<feature type="transmembrane region" description="Helical" evidence="10">
    <location>
        <begin position="347"/>
        <end position="370"/>
    </location>
</feature>
<dbReference type="GO" id="GO:0030313">
    <property type="term" value="C:cell envelope"/>
    <property type="evidence" value="ECO:0007669"/>
    <property type="project" value="UniProtKB-SubCell"/>
</dbReference>
<dbReference type="InterPro" id="IPR050465">
    <property type="entry name" value="UPF0194_transport"/>
</dbReference>
<evidence type="ECO:0000256" key="9">
    <source>
        <dbReference type="SAM" id="Coils"/>
    </source>
</evidence>
<dbReference type="AlphaFoldDB" id="A0A0N1F823"/>
<evidence type="ECO:0000256" key="8">
    <source>
        <dbReference type="ARBA" id="ARBA00023136"/>
    </source>
</evidence>
<proteinExistence type="inferred from homology"/>
<dbReference type="Pfam" id="PF02163">
    <property type="entry name" value="Peptidase_M50"/>
    <property type="match status" value="1"/>
</dbReference>
<feature type="domain" description="Peptidase M50" evidence="11">
    <location>
        <begin position="185"/>
        <end position="283"/>
    </location>
</feature>
<evidence type="ECO:0000256" key="4">
    <source>
        <dbReference type="ARBA" id="ARBA00007931"/>
    </source>
</evidence>